<dbReference type="PROSITE" id="PS50801">
    <property type="entry name" value="STAS"/>
    <property type="match status" value="1"/>
</dbReference>
<dbReference type="InterPro" id="IPR014237">
    <property type="entry name" value="Anti-sigma_F_ant"/>
</dbReference>
<dbReference type="InterPro" id="IPR036513">
    <property type="entry name" value="STAS_dom_sf"/>
</dbReference>
<evidence type="ECO:0000256" key="1">
    <source>
        <dbReference type="ARBA" id="ARBA00001976"/>
    </source>
</evidence>
<keyword evidence="5" id="KW-0749">Sporulation</keyword>
<dbReference type="Pfam" id="PF01740">
    <property type="entry name" value="STAS"/>
    <property type="match status" value="1"/>
</dbReference>
<dbReference type="GO" id="GO:0043856">
    <property type="term" value="F:anti-sigma factor antagonist activity"/>
    <property type="evidence" value="ECO:0007669"/>
    <property type="project" value="InterPro"/>
</dbReference>
<dbReference type="KEGG" id="apak:AP3564_17525"/>
<evidence type="ECO:0000313" key="9">
    <source>
        <dbReference type="EMBL" id="KZN95986.1"/>
    </source>
</evidence>
<name>A0A165XG05_9BACI</name>
<comment type="similarity">
    <text evidence="2 6">Belongs to the anti-sigma-factor antagonist family.</text>
</comment>
<evidence type="ECO:0000256" key="2">
    <source>
        <dbReference type="ARBA" id="ARBA00009013"/>
    </source>
</evidence>
<proteinExistence type="inferred from homology"/>
<dbReference type="OrthoDB" id="9796601at2"/>
<dbReference type="Proteomes" id="UP000214606">
    <property type="component" value="Chromosome"/>
</dbReference>
<dbReference type="PANTHER" id="PTHR33495">
    <property type="entry name" value="ANTI-SIGMA FACTOR ANTAGONIST TM_1081-RELATED-RELATED"/>
    <property type="match status" value="1"/>
</dbReference>
<organism evidence="9 10">
    <name type="scientific">Aeribacillus pallidus</name>
    <dbReference type="NCBI Taxonomy" id="33936"/>
    <lineage>
        <taxon>Bacteria</taxon>
        <taxon>Bacillati</taxon>
        <taxon>Bacillota</taxon>
        <taxon>Bacilli</taxon>
        <taxon>Bacillales</taxon>
        <taxon>Bacillaceae</taxon>
        <taxon>Aeribacillus</taxon>
    </lineage>
</organism>
<dbReference type="AlphaFoldDB" id="A0A165XG05"/>
<evidence type="ECO:0000313" key="8">
    <source>
        <dbReference type="EMBL" id="ASS91802.1"/>
    </source>
</evidence>
<dbReference type="RefSeq" id="WP_063388331.1">
    <property type="nucleotide sequence ID" value="NZ_CP017703.1"/>
</dbReference>
<dbReference type="NCBIfam" id="TIGR00377">
    <property type="entry name" value="ant_ant_sig"/>
    <property type="match status" value="1"/>
</dbReference>
<dbReference type="Gene3D" id="3.30.750.24">
    <property type="entry name" value="STAS domain"/>
    <property type="match status" value="1"/>
</dbReference>
<dbReference type="Proteomes" id="UP000076476">
    <property type="component" value="Unassembled WGS sequence"/>
</dbReference>
<dbReference type="EMBL" id="LWBR01000031">
    <property type="protein sequence ID" value="KZN95986.1"/>
    <property type="molecule type" value="Genomic_DNA"/>
</dbReference>
<accession>A0A164B367</accession>
<dbReference type="InterPro" id="IPR002645">
    <property type="entry name" value="STAS_dom"/>
</dbReference>
<evidence type="ECO:0000256" key="3">
    <source>
        <dbReference type="ARBA" id="ARBA00020784"/>
    </source>
</evidence>
<dbReference type="GeneID" id="301126719"/>
<evidence type="ECO:0000256" key="4">
    <source>
        <dbReference type="ARBA" id="ARBA00022553"/>
    </source>
</evidence>
<evidence type="ECO:0000256" key="5">
    <source>
        <dbReference type="ARBA" id="ARBA00022969"/>
    </source>
</evidence>
<dbReference type="SUPFAM" id="SSF52091">
    <property type="entry name" value="SpoIIaa-like"/>
    <property type="match status" value="1"/>
</dbReference>
<dbReference type="InterPro" id="IPR003658">
    <property type="entry name" value="Anti-sigma_ant"/>
</dbReference>
<reference evidence="9 10" key="1">
    <citation type="submission" date="2016-04" db="EMBL/GenBank/DDBJ databases">
        <title>Draft genome sequence of Aeribacillus pallidus 8m3 from petroleum reservoir.</title>
        <authorList>
            <person name="Poltaraus A.B."/>
            <person name="Nazina T.N."/>
            <person name="Tourova T.P."/>
            <person name="Malakho S.M."/>
            <person name="Korshunova A.V."/>
            <person name="Sokolova D.S."/>
        </authorList>
    </citation>
    <scope>NUCLEOTIDE SEQUENCE [LARGE SCALE GENOMIC DNA]</scope>
    <source>
        <strain evidence="9 10">8m3</strain>
    </source>
</reference>
<dbReference type="NCBIfam" id="TIGR02886">
    <property type="entry name" value="spore_II_AA"/>
    <property type="match status" value="1"/>
</dbReference>
<comment type="function">
    <text evidence="1">In the phosphorylated form it could act as an anti-anti-sigma factor that counteracts SpoIIAB and thus releases sigma f from inhibition.</text>
</comment>
<evidence type="ECO:0000256" key="6">
    <source>
        <dbReference type="RuleBase" id="RU003749"/>
    </source>
</evidence>
<evidence type="ECO:0000313" key="11">
    <source>
        <dbReference type="Proteomes" id="UP000214606"/>
    </source>
</evidence>
<dbReference type="GO" id="GO:0030435">
    <property type="term" value="P:sporulation resulting in formation of a cellular spore"/>
    <property type="evidence" value="ECO:0007669"/>
    <property type="project" value="UniProtKB-KW"/>
</dbReference>
<keyword evidence="4" id="KW-0597">Phosphoprotein</keyword>
<feature type="domain" description="STAS" evidence="7">
    <location>
        <begin position="3"/>
        <end position="113"/>
    </location>
</feature>
<dbReference type="STRING" id="33936.AZI98_10970"/>
<reference evidence="8 11" key="2">
    <citation type="submission" date="2016-10" db="EMBL/GenBank/DDBJ databases">
        <title>The whole genome sequencing and assembly of Aeribacillus pallidus KCTC3564 strain.</title>
        <authorList>
            <person name="Lee Y.-J."/>
            <person name="Park M.-K."/>
            <person name="Yi H."/>
            <person name="Bahn Y.-S."/>
            <person name="Kim J.F."/>
            <person name="Lee D.-W."/>
        </authorList>
    </citation>
    <scope>NUCLEOTIDE SEQUENCE [LARGE SCALE GENOMIC DNA]</scope>
    <source>
        <strain evidence="8 11">KCTC3564</strain>
    </source>
</reference>
<dbReference type="EMBL" id="CP017703">
    <property type="protein sequence ID" value="ASS91802.1"/>
    <property type="molecule type" value="Genomic_DNA"/>
</dbReference>
<dbReference type="PANTHER" id="PTHR33495:SF2">
    <property type="entry name" value="ANTI-SIGMA FACTOR ANTAGONIST TM_1081-RELATED"/>
    <property type="match status" value="1"/>
</dbReference>
<dbReference type="GO" id="GO:0045152">
    <property type="term" value="F:antisigma factor binding"/>
    <property type="evidence" value="ECO:0007669"/>
    <property type="project" value="InterPro"/>
</dbReference>
<accession>A0A165XG05</accession>
<gene>
    <name evidence="8" type="ORF">AP3564_17525</name>
    <name evidence="9" type="ORF">AZI98_10970</name>
</gene>
<evidence type="ECO:0000259" key="7">
    <source>
        <dbReference type="PROSITE" id="PS50801"/>
    </source>
</evidence>
<keyword evidence="10" id="KW-1185">Reference proteome</keyword>
<evidence type="ECO:0000313" key="10">
    <source>
        <dbReference type="Proteomes" id="UP000076476"/>
    </source>
</evidence>
<protein>
    <recommendedName>
        <fullName evidence="3 6">Anti-sigma F factor antagonist</fullName>
    </recommendedName>
    <alternativeName>
        <fullName evidence="6">Stage II sporulation protein</fullName>
    </alternativeName>
</protein>
<sequence length="117" mass="12921">MSLAVDLEVKENVLLIRLSGELDHHTAEELRQKVNDAIENNSIQHILLNLEQLTFMDSSGLGVILGRYKQIKHLGGEMIVCAISPSVKRLFDMSGLFKIIHLAETEKAALQTLGVAS</sequence>